<dbReference type="PANTHER" id="PTHR10133">
    <property type="entry name" value="DNA POLYMERASE I"/>
    <property type="match status" value="1"/>
</dbReference>
<evidence type="ECO:0000256" key="16">
    <source>
        <dbReference type="RuleBase" id="RU004460"/>
    </source>
</evidence>
<dbReference type="GO" id="GO:0006302">
    <property type="term" value="P:double-strand break repair"/>
    <property type="evidence" value="ECO:0007669"/>
    <property type="project" value="TreeGrafter"/>
</dbReference>
<dbReference type="InterPro" id="IPR002421">
    <property type="entry name" value="5-3_exonuclease"/>
</dbReference>
<dbReference type="CDD" id="cd06139">
    <property type="entry name" value="DNA_polA_I_Ecoli_like_exo"/>
    <property type="match status" value="1"/>
</dbReference>
<dbReference type="InterPro" id="IPR019760">
    <property type="entry name" value="DNA-dir_DNA_pol_A_CS"/>
</dbReference>
<protein>
    <recommendedName>
        <fullName evidence="3 15">DNA polymerase I</fullName>
        <ecNumber evidence="2 15">2.7.7.7</ecNumber>
    </recommendedName>
</protein>
<evidence type="ECO:0000256" key="12">
    <source>
        <dbReference type="ARBA" id="ARBA00023125"/>
    </source>
</evidence>
<dbReference type="FunFam" id="3.40.50.1010:FF:000001">
    <property type="entry name" value="DNA polymerase I"/>
    <property type="match status" value="1"/>
</dbReference>
<evidence type="ECO:0000256" key="14">
    <source>
        <dbReference type="ARBA" id="ARBA00049244"/>
    </source>
</evidence>
<keyword evidence="10 16" id="KW-0269">Exonuclease</keyword>
<evidence type="ECO:0000256" key="1">
    <source>
        <dbReference type="ARBA" id="ARBA00007705"/>
    </source>
</evidence>
<dbReference type="CDD" id="cd08637">
    <property type="entry name" value="DNA_pol_A_pol_I_C"/>
    <property type="match status" value="1"/>
</dbReference>
<dbReference type="SMART" id="SM00475">
    <property type="entry name" value="53EXOc"/>
    <property type="match status" value="1"/>
</dbReference>
<evidence type="ECO:0000256" key="4">
    <source>
        <dbReference type="ARBA" id="ARBA00022679"/>
    </source>
</evidence>
<dbReference type="SUPFAM" id="SSF56672">
    <property type="entry name" value="DNA/RNA polymerases"/>
    <property type="match status" value="1"/>
</dbReference>
<dbReference type="Proteomes" id="UP001163821">
    <property type="component" value="Unassembled WGS sequence"/>
</dbReference>
<evidence type="ECO:0000256" key="2">
    <source>
        <dbReference type="ARBA" id="ARBA00012417"/>
    </source>
</evidence>
<evidence type="ECO:0000256" key="8">
    <source>
        <dbReference type="ARBA" id="ARBA00022763"/>
    </source>
</evidence>
<dbReference type="CDD" id="cd09859">
    <property type="entry name" value="PIN_53EXO"/>
    <property type="match status" value="1"/>
</dbReference>
<dbReference type="Gene3D" id="3.30.420.10">
    <property type="entry name" value="Ribonuclease H-like superfamily/Ribonuclease H"/>
    <property type="match status" value="1"/>
</dbReference>
<evidence type="ECO:0000256" key="13">
    <source>
        <dbReference type="ARBA" id="ARBA00023204"/>
    </source>
</evidence>
<dbReference type="InterPro" id="IPR018320">
    <property type="entry name" value="DNA_polymerase_1"/>
</dbReference>
<dbReference type="GO" id="GO:0006261">
    <property type="term" value="P:DNA-templated DNA replication"/>
    <property type="evidence" value="ECO:0007669"/>
    <property type="project" value="UniProtKB-UniRule"/>
</dbReference>
<dbReference type="InterPro" id="IPR002562">
    <property type="entry name" value="3'-5'_exonuclease_dom"/>
</dbReference>
<feature type="domain" description="3'-5' exonuclease" evidence="17">
    <location>
        <begin position="338"/>
        <end position="519"/>
    </location>
</feature>
<dbReference type="InterPro" id="IPR001098">
    <property type="entry name" value="DNA-dir_DNA_pol_A_palm_dom"/>
</dbReference>
<keyword evidence="21" id="KW-1185">Reference proteome</keyword>
<dbReference type="RefSeq" id="WP_282592067.1">
    <property type="nucleotide sequence ID" value="NZ_JAPAAF010000017.1"/>
</dbReference>
<comment type="function">
    <text evidence="16">In addition to polymerase activity, this DNA polymerase exhibits 3'-5' and 5'-3' exonuclease activity.</text>
</comment>
<keyword evidence="9 16" id="KW-0378">Hydrolase</keyword>
<dbReference type="PROSITE" id="PS00447">
    <property type="entry name" value="DNA_POLYMERASE_A"/>
    <property type="match status" value="1"/>
</dbReference>
<evidence type="ECO:0000313" key="20">
    <source>
        <dbReference type="EMBL" id="MCW0483466.1"/>
    </source>
</evidence>
<dbReference type="InterPro" id="IPR020045">
    <property type="entry name" value="DNA_polI_H3TH"/>
</dbReference>
<dbReference type="EMBL" id="JAPAAF010000017">
    <property type="protein sequence ID" value="MCW0483466.1"/>
    <property type="molecule type" value="Genomic_DNA"/>
</dbReference>
<keyword evidence="6 16" id="KW-0235">DNA replication</keyword>
<name>A0AA42C944_9BACT</name>
<keyword evidence="5 16" id="KW-0548">Nucleotidyltransferase</keyword>
<comment type="catalytic activity">
    <reaction evidence="14 16">
        <text>DNA(n) + a 2'-deoxyribonucleoside 5'-triphosphate = DNA(n+1) + diphosphate</text>
        <dbReference type="Rhea" id="RHEA:22508"/>
        <dbReference type="Rhea" id="RHEA-COMP:17339"/>
        <dbReference type="Rhea" id="RHEA-COMP:17340"/>
        <dbReference type="ChEBI" id="CHEBI:33019"/>
        <dbReference type="ChEBI" id="CHEBI:61560"/>
        <dbReference type="ChEBI" id="CHEBI:173112"/>
        <dbReference type="EC" id="2.7.7.7"/>
    </reaction>
</comment>
<dbReference type="Pfam" id="PF00476">
    <property type="entry name" value="DNA_pol_A"/>
    <property type="match status" value="1"/>
</dbReference>
<feature type="domain" description="DNA-directed DNA polymerase family A palm" evidence="19">
    <location>
        <begin position="688"/>
        <end position="895"/>
    </location>
</feature>
<proteinExistence type="inferred from homology"/>
<dbReference type="NCBIfam" id="TIGR00593">
    <property type="entry name" value="pola"/>
    <property type="match status" value="1"/>
</dbReference>
<dbReference type="PRINTS" id="PR00868">
    <property type="entry name" value="DNAPOLI"/>
</dbReference>
<dbReference type="GO" id="GO:0003677">
    <property type="term" value="F:DNA binding"/>
    <property type="evidence" value="ECO:0007669"/>
    <property type="project" value="UniProtKB-UniRule"/>
</dbReference>
<dbReference type="FunFam" id="1.10.150.20:FF:000003">
    <property type="entry name" value="DNA polymerase I"/>
    <property type="match status" value="1"/>
</dbReference>
<gene>
    <name evidence="16 20" type="primary">polA</name>
    <name evidence="20" type="ORF">N2K84_12045</name>
</gene>
<dbReference type="GO" id="GO:0008408">
    <property type="term" value="F:3'-5' exonuclease activity"/>
    <property type="evidence" value="ECO:0007669"/>
    <property type="project" value="UniProtKB-UniRule"/>
</dbReference>
<dbReference type="GO" id="GO:0003887">
    <property type="term" value="F:DNA-directed DNA polymerase activity"/>
    <property type="evidence" value="ECO:0007669"/>
    <property type="project" value="UniProtKB-UniRule"/>
</dbReference>
<dbReference type="AlphaFoldDB" id="A0AA42C944"/>
<dbReference type="SUPFAM" id="SSF47807">
    <property type="entry name" value="5' to 3' exonuclease, C-terminal subdomain"/>
    <property type="match status" value="1"/>
</dbReference>
<keyword evidence="12 16" id="KW-0238">DNA-binding</keyword>
<evidence type="ECO:0000256" key="10">
    <source>
        <dbReference type="ARBA" id="ARBA00022839"/>
    </source>
</evidence>
<dbReference type="SMART" id="SM00482">
    <property type="entry name" value="POLAc"/>
    <property type="match status" value="1"/>
</dbReference>
<keyword evidence="7" id="KW-0540">Nuclease</keyword>
<dbReference type="PANTHER" id="PTHR10133:SF27">
    <property type="entry name" value="DNA POLYMERASE NU"/>
    <property type="match status" value="1"/>
</dbReference>
<feature type="domain" description="5'-3' exonuclease" evidence="18">
    <location>
        <begin position="9"/>
        <end position="270"/>
    </location>
</feature>
<reference evidence="20" key="1">
    <citation type="submission" date="2022-10" db="EMBL/GenBank/DDBJ databases">
        <title>Gaoshiqiia sediminis gen. nov., sp. nov., isolated from coastal sediment.</title>
        <authorList>
            <person name="Yu W.X."/>
            <person name="Mu D.S."/>
            <person name="Du J.Z."/>
            <person name="Liang Y.Q."/>
        </authorList>
    </citation>
    <scope>NUCLEOTIDE SEQUENCE</scope>
    <source>
        <strain evidence="20">A06</strain>
    </source>
</reference>
<dbReference type="SMART" id="SM00474">
    <property type="entry name" value="35EXOc"/>
    <property type="match status" value="1"/>
</dbReference>
<evidence type="ECO:0000313" key="21">
    <source>
        <dbReference type="Proteomes" id="UP001163821"/>
    </source>
</evidence>
<dbReference type="Pfam" id="PF01612">
    <property type="entry name" value="DNA_pol_A_exo1"/>
    <property type="match status" value="1"/>
</dbReference>
<dbReference type="InterPro" id="IPR036397">
    <property type="entry name" value="RNaseH_sf"/>
</dbReference>
<dbReference type="InterPro" id="IPR008918">
    <property type="entry name" value="HhH2"/>
</dbReference>
<dbReference type="InterPro" id="IPR002298">
    <property type="entry name" value="DNA_polymerase_A"/>
</dbReference>
<dbReference type="InterPro" id="IPR012337">
    <property type="entry name" value="RNaseH-like_sf"/>
</dbReference>
<accession>A0AA42C944</accession>
<dbReference type="Gene3D" id="3.40.50.1010">
    <property type="entry name" value="5'-nuclease"/>
    <property type="match status" value="1"/>
</dbReference>
<keyword evidence="11 16" id="KW-0239">DNA-directed DNA polymerase</keyword>
<organism evidence="20 21">
    <name type="scientific">Gaoshiqia sediminis</name>
    <dbReference type="NCBI Taxonomy" id="2986998"/>
    <lineage>
        <taxon>Bacteria</taxon>
        <taxon>Pseudomonadati</taxon>
        <taxon>Bacteroidota</taxon>
        <taxon>Bacteroidia</taxon>
        <taxon>Marinilabiliales</taxon>
        <taxon>Prolixibacteraceae</taxon>
        <taxon>Gaoshiqia</taxon>
    </lineage>
</organism>
<evidence type="ECO:0000259" key="19">
    <source>
        <dbReference type="SMART" id="SM00482"/>
    </source>
</evidence>
<dbReference type="Gene3D" id="3.30.70.370">
    <property type="match status" value="1"/>
</dbReference>
<keyword evidence="4 16" id="KW-0808">Transferase</keyword>
<evidence type="ECO:0000259" key="17">
    <source>
        <dbReference type="SMART" id="SM00474"/>
    </source>
</evidence>
<dbReference type="Pfam" id="PF02739">
    <property type="entry name" value="5_3_exonuc_N"/>
    <property type="match status" value="1"/>
</dbReference>
<dbReference type="InterPro" id="IPR029060">
    <property type="entry name" value="PIN-like_dom_sf"/>
</dbReference>
<dbReference type="CDD" id="cd09898">
    <property type="entry name" value="H3TH_53EXO"/>
    <property type="match status" value="1"/>
</dbReference>
<keyword evidence="8 16" id="KW-0227">DNA damage</keyword>
<evidence type="ECO:0000256" key="3">
    <source>
        <dbReference type="ARBA" id="ARBA00020311"/>
    </source>
</evidence>
<dbReference type="Gene3D" id="1.10.150.20">
    <property type="entry name" value="5' to 3' exonuclease, C-terminal subdomain"/>
    <property type="match status" value="2"/>
</dbReference>
<dbReference type="FunFam" id="1.10.150.20:FF:000002">
    <property type="entry name" value="DNA polymerase I"/>
    <property type="match status" value="1"/>
</dbReference>
<evidence type="ECO:0000259" key="18">
    <source>
        <dbReference type="SMART" id="SM00475"/>
    </source>
</evidence>
<dbReference type="GO" id="GO:0008409">
    <property type="term" value="F:5'-3' exonuclease activity"/>
    <property type="evidence" value="ECO:0007669"/>
    <property type="project" value="UniProtKB-UniRule"/>
</dbReference>
<evidence type="ECO:0000256" key="6">
    <source>
        <dbReference type="ARBA" id="ARBA00022705"/>
    </source>
</evidence>
<evidence type="ECO:0000256" key="5">
    <source>
        <dbReference type="ARBA" id="ARBA00022695"/>
    </source>
</evidence>
<comment type="similarity">
    <text evidence="1 16">Belongs to the DNA polymerase type-A family.</text>
</comment>
<dbReference type="Pfam" id="PF01367">
    <property type="entry name" value="5_3_exonuc"/>
    <property type="match status" value="1"/>
</dbReference>
<comment type="caution">
    <text evidence="20">The sequence shown here is derived from an EMBL/GenBank/DDBJ whole genome shotgun (WGS) entry which is preliminary data.</text>
</comment>
<dbReference type="SMART" id="SM00279">
    <property type="entry name" value="HhH2"/>
    <property type="match status" value="1"/>
</dbReference>
<dbReference type="SUPFAM" id="SSF53098">
    <property type="entry name" value="Ribonuclease H-like"/>
    <property type="match status" value="1"/>
</dbReference>
<evidence type="ECO:0000256" key="9">
    <source>
        <dbReference type="ARBA" id="ARBA00022801"/>
    </source>
</evidence>
<evidence type="ECO:0000256" key="11">
    <source>
        <dbReference type="ARBA" id="ARBA00022932"/>
    </source>
</evidence>
<dbReference type="InterPro" id="IPR020046">
    <property type="entry name" value="5-3_exonucl_a-hlix_arch_N"/>
</dbReference>
<dbReference type="EC" id="2.7.7.7" evidence="2 15"/>
<sequence>MSANNNQDKRLFLLDAYALIYRSYFAFIKNPRYNSKGLNTSAMLGFTNTLEQLLNKENPTHLAVVFDVHAPTFRHEMYEAYKATREEMPEDLRKAIPWVRKIIEAYHIPILEKEGFEADDVIGTLAKKAEKEGYQTYMMTPDKDYAQLVSENIFMYKPGRGGNEVEIWGIPEVQENFEVQTPDQVIDILALMGDTADNIPGCPGVGPKTAMKLISAYHSVDGLYEHIDELKGKQKENLVEHEAQVRLSRKLAEIIQDVPVEFDESKLVMDEPNWQKLQEIFNELEFRSLSQKLAPPQPQVQQQLSFEQGTLFGEAQPAATAPTRRDDLAHIENTPHEYYLVENAMQRASLRAELSVQEEFCFDTETTGLDTHTAELVCLSFSFRKGEAYCVTLPENREEALRVVQEFRLVFGDENIRKVGQNIKYDILMLKQYDVEVNGTLYDTMIAHYLIQPELRHNLDYLCETYLGYQKVETVSLLGKKGKSQLTMRQVPLEQMKEYACEDADLTLQLKQVIDPELDKTGVRPVFEEIEMPLIPVLADMEATGVSLNTRELDAYAKVLREQIVTLEQEIKELAGEKFNLSSPKQLGPILFEKLKIDTNAKKTKTKQYSTSEEVLAKLVDKHPIVGKILEFRGLKKLLSTYVEALPQLVDAKTGKIHTSYNQAIAATGRLSSTNPNLQNIPIRDENGREIRKAFTASDENHLFLSADYSQIELRIMAALSKDPHMLEAFRNNQDIHAITASKIYKVPLEEVTSDMRRKAKTANFGIIYGISAFGLSDRLNISRSEAKELIDGYFENFSRVKQYMDECIKVARDHGYVETIKGRRRYLNDINSANAVVRGVAERNAINAPIQGSAADIIKLAMINIWNELRQRKLQAKMLLQVHDELNFDVPKEELDEVKQIVKEQMEGAVDIGLPLTIEMNAAPNWLEAH</sequence>
<dbReference type="FunFam" id="1.20.1060.10:FF:000001">
    <property type="entry name" value="DNA polymerase I"/>
    <property type="match status" value="1"/>
</dbReference>
<dbReference type="Gene3D" id="1.20.1060.10">
    <property type="entry name" value="Taq DNA Polymerase, Chain T, domain 4"/>
    <property type="match status" value="1"/>
</dbReference>
<dbReference type="SUPFAM" id="SSF88723">
    <property type="entry name" value="PIN domain-like"/>
    <property type="match status" value="1"/>
</dbReference>
<evidence type="ECO:0000256" key="7">
    <source>
        <dbReference type="ARBA" id="ARBA00022722"/>
    </source>
</evidence>
<dbReference type="InterPro" id="IPR043502">
    <property type="entry name" value="DNA/RNA_pol_sf"/>
</dbReference>
<keyword evidence="13 16" id="KW-0234">DNA repair</keyword>
<dbReference type="InterPro" id="IPR036279">
    <property type="entry name" value="5-3_exonuclease_C_sf"/>
</dbReference>
<dbReference type="NCBIfam" id="NF004397">
    <property type="entry name" value="PRK05755.1"/>
    <property type="match status" value="1"/>
</dbReference>
<evidence type="ECO:0000256" key="15">
    <source>
        <dbReference type="NCBIfam" id="TIGR00593"/>
    </source>
</evidence>